<dbReference type="InterPro" id="IPR000086">
    <property type="entry name" value="NUDIX_hydrolase_dom"/>
</dbReference>
<dbReference type="PANTHER" id="PTHR12629">
    <property type="entry name" value="DIPHOSPHOINOSITOL POLYPHOSPHATE PHOSPHOHYDROLASE"/>
    <property type="match status" value="1"/>
</dbReference>
<dbReference type="AlphaFoldDB" id="A0A1S2XQU7"/>
<dbReference type="GO" id="GO:0005634">
    <property type="term" value="C:nucleus"/>
    <property type="evidence" value="ECO:0007669"/>
    <property type="project" value="TreeGrafter"/>
</dbReference>
<dbReference type="FunFam" id="3.90.79.10:FF:000030">
    <property type="entry name" value="Nudix hydrolase 13 mitochondrial"/>
    <property type="match status" value="1"/>
</dbReference>
<name>A0A1S2XQU7_CICAR</name>
<dbReference type="Proteomes" id="UP000087171">
    <property type="component" value="Chromosome Ca3"/>
</dbReference>
<dbReference type="InterPro" id="IPR020084">
    <property type="entry name" value="NUDIX_hydrolase_CS"/>
</dbReference>
<keyword evidence="4" id="KW-0479">Metal-binding</keyword>
<feature type="domain" description="Nudix hydrolase" evidence="9">
    <location>
        <begin position="18"/>
        <end position="164"/>
    </location>
</feature>
<keyword evidence="6" id="KW-0460">Magnesium</keyword>
<dbReference type="Gene3D" id="3.90.79.10">
    <property type="entry name" value="Nucleoside Triphosphate Pyrophosphohydrolase"/>
    <property type="match status" value="1"/>
</dbReference>
<evidence type="ECO:0000256" key="8">
    <source>
        <dbReference type="ARBA" id="ARBA00023128"/>
    </source>
</evidence>
<comment type="similarity">
    <text evidence="3">Belongs to the Nudix hydrolase family.</text>
</comment>
<dbReference type="eggNOG" id="KOG2839">
    <property type="taxonomic scope" value="Eukaryota"/>
</dbReference>
<evidence type="ECO:0000259" key="9">
    <source>
        <dbReference type="PROSITE" id="PS51462"/>
    </source>
</evidence>
<accession>A0A1S2XQU7</accession>
<reference evidence="11" key="2">
    <citation type="submission" date="2025-08" db="UniProtKB">
        <authorList>
            <consortium name="RefSeq"/>
        </authorList>
    </citation>
    <scope>IDENTIFICATION</scope>
    <source>
        <tissue evidence="11">Etiolated seedlings</tissue>
    </source>
</reference>
<dbReference type="PROSITE" id="PS00893">
    <property type="entry name" value="NUDIX_BOX"/>
    <property type="match status" value="1"/>
</dbReference>
<dbReference type="STRING" id="3827.A0A1S2XQU7"/>
<proteinExistence type="inferred from homology"/>
<comment type="cofactor">
    <cofactor evidence="1">
        <name>Mg(2+)</name>
        <dbReference type="ChEBI" id="CHEBI:18420"/>
    </cofactor>
</comment>
<dbReference type="RefSeq" id="XP_004493101.1">
    <property type="nucleotide sequence ID" value="XM_004493044.3"/>
</dbReference>
<gene>
    <name evidence="11" type="primary">LOC101515744</name>
</gene>
<dbReference type="KEGG" id="cam:101515744"/>
<dbReference type="GO" id="GO:0005739">
    <property type="term" value="C:mitochondrion"/>
    <property type="evidence" value="ECO:0007669"/>
    <property type="project" value="UniProtKB-SubCell"/>
</dbReference>
<evidence type="ECO:0000313" key="10">
    <source>
        <dbReference type="Proteomes" id="UP000087171"/>
    </source>
</evidence>
<evidence type="ECO:0000313" key="11">
    <source>
        <dbReference type="RefSeq" id="XP_004493101.1"/>
    </source>
</evidence>
<dbReference type="Pfam" id="PF00293">
    <property type="entry name" value="NUDIX"/>
    <property type="match status" value="1"/>
</dbReference>
<dbReference type="InterPro" id="IPR047198">
    <property type="entry name" value="DDP-like_NUDIX"/>
</dbReference>
<comment type="subcellular location">
    <subcellularLocation>
        <location evidence="2">Mitochondrion</location>
    </subcellularLocation>
</comment>
<protein>
    <submittedName>
        <fullName evidence="11">Nudix hydrolase 12, mitochondrial</fullName>
    </submittedName>
</protein>
<evidence type="ECO:0000256" key="3">
    <source>
        <dbReference type="ARBA" id="ARBA00005582"/>
    </source>
</evidence>
<dbReference type="PANTHER" id="PTHR12629:SF58">
    <property type="entry name" value="NUDIX HYDROLASE 12, MITOCHONDRIAL"/>
    <property type="match status" value="1"/>
</dbReference>
<keyword evidence="7" id="KW-0809">Transit peptide</keyword>
<reference evidence="10" key="1">
    <citation type="journal article" date="2013" name="Nat. Biotechnol.">
        <title>Draft genome sequence of chickpea (Cicer arietinum) provides a resource for trait improvement.</title>
        <authorList>
            <person name="Varshney R.K."/>
            <person name="Song C."/>
            <person name="Saxena R.K."/>
            <person name="Azam S."/>
            <person name="Yu S."/>
            <person name="Sharpe A.G."/>
            <person name="Cannon S."/>
            <person name="Baek J."/>
            <person name="Rosen B.D."/>
            <person name="Tar'an B."/>
            <person name="Millan T."/>
            <person name="Zhang X."/>
            <person name="Ramsay L.D."/>
            <person name="Iwata A."/>
            <person name="Wang Y."/>
            <person name="Nelson W."/>
            <person name="Farmer A.D."/>
            <person name="Gaur P.M."/>
            <person name="Soderlund C."/>
            <person name="Penmetsa R.V."/>
            <person name="Xu C."/>
            <person name="Bharti A.K."/>
            <person name="He W."/>
            <person name="Winter P."/>
            <person name="Zhao S."/>
            <person name="Hane J.K."/>
            <person name="Carrasquilla-Garcia N."/>
            <person name="Condie J.A."/>
            <person name="Upadhyaya H.D."/>
            <person name="Luo M.C."/>
            <person name="Thudi M."/>
            <person name="Gowda C.L."/>
            <person name="Singh N.P."/>
            <person name="Lichtenzveig J."/>
            <person name="Gali K.K."/>
            <person name="Rubio J."/>
            <person name="Nadarajan N."/>
            <person name="Dolezel J."/>
            <person name="Bansal K.C."/>
            <person name="Xu X."/>
            <person name="Edwards D."/>
            <person name="Zhang G."/>
            <person name="Kahl G."/>
            <person name="Gil J."/>
            <person name="Singh K.B."/>
            <person name="Datta S.K."/>
            <person name="Jackson S.A."/>
            <person name="Wang J."/>
            <person name="Cook D.R."/>
        </authorList>
    </citation>
    <scope>NUCLEOTIDE SEQUENCE [LARGE SCALE GENOMIC DNA]</scope>
    <source>
        <strain evidence="10">cv. CDC Frontier</strain>
    </source>
</reference>
<organism evidence="10 11">
    <name type="scientific">Cicer arietinum</name>
    <name type="common">Chickpea</name>
    <name type="synonym">Garbanzo</name>
    <dbReference type="NCBI Taxonomy" id="3827"/>
    <lineage>
        <taxon>Eukaryota</taxon>
        <taxon>Viridiplantae</taxon>
        <taxon>Streptophyta</taxon>
        <taxon>Embryophyta</taxon>
        <taxon>Tracheophyta</taxon>
        <taxon>Spermatophyta</taxon>
        <taxon>Magnoliopsida</taxon>
        <taxon>eudicotyledons</taxon>
        <taxon>Gunneridae</taxon>
        <taxon>Pentapetalae</taxon>
        <taxon>rosids</taxon>
        <taxon>fabids</taxon>
        <taxon>Fabales</taxon>
        <taxon>Fabaceae</taxon>
        <taxon>Papilionoideae</taxon>
        <taxon>50 kb inversion clade</taxon>
        <taxon>NPAAA clade</taxon>
        <taxon>Hologalegina</taxon>
        <taxon>IRL clade</taxon>
        <taxon>Cicereae</taxon>
        <taxon>Cicer</taxon>
    </lineage>
</organism>
<dbReference type="InterPro" id="IPR015797">
    <property type="entry name" value="NUDIX_hydrolase-like_dom_sf"/>
</dbReference>
<evidence type="ECO:0000256" key="4">
    <source>
        <dbReference type="ARBA" id="ARBA00022723"/>
    </source>
</evidence>
<dbReference type="OrthoDB" id="2011998at2759"/>
<dbReference type="PaxDb" id="3827-XP_004493100.1"/>
<dbReference type="PROSITE" id="PS51462">
    <property type="entry name" value="NUDIX"/>
    <property type="match status" value="1"/>
</dbReference>
<dbReference type="CDD" id="cd04666">
    <property type="entry name" value="NUDIX_DIPP2_like_Nudt4"/>
    <property type="match status" value="1"/>
</dbReference>
<keyword evidence="10" id="KW-1185">Reference proteome</keyword>
<keyword evidence="5 11" id="KW-0378">Hydrolase</keyword>
<dbReference type="GO" id="GO:0016462">
    <property type="term" value="F:pyrophosphatase activity"/>
    <property type="evidence" value="ECO:0007669"/>
    <property type="project" value="InterPro"/>
</dbReference>
<evidence type="ECO:0000256" key="1">
    <source>
        <dbReference type="ARBA" id="ARBA00001946"/>
    </source>
</evidence>
<dbReference type="GeneID" id="101515744"/>
<keyword evidence="8" id="KW-0496">Mitochondrion</keyword>
<evidence type="ECO:0000256" key="7">
    <source>
        <dbReference type="ARBA" id="ARBA00022946"/>
    </source>
</evidence>
<evidence type="ECO:0000256" key="5">
    <source>
        <dbReference type="ARBA" id="ARBA00022801"/>
    </source>
</evidence>
<dbReference type="GO" id="GO:0046872">
    <property type="term" value="F:metal ion binding"/>
    <property type="evidence" value="ECO:0007669"/>
    <property type="project" value="UniProtKB-KW"/>
</dbReference>
<evidence type="ECO:0000256" key="2">
    <source>
        <dbReference type="ARBA" id="ARBA00004173"/>
    </source>
</evidence>
<sequence>MSFVPARTGRQKQRYEDNLRLVSGCIPYRWRKENADEMEKTVELIEVLMVSSPKRDDLVFPKGGWEDDETVTEAACREALEEAGVKGVLREIPLGIWEFRSKSSQDLCSSIEGGCRGYMFALEVTEELEAWPEQKNCARQWLNIKEAFRLTRYDWMCNALEEFMRVMTDDGKLEKQDENVDPVDVSECQSLSPNCYKRSSNMQHHGVPSKSNLLQRAQEIAIHFGY</sequence>
<evidence type="ECO:0000256" key="6">
    <source>
        <dbReference type="ARBA" id="ARBA00022842"/>
    </source>
</evidence>
<dbReference type="SUPFAM" id="SSF55811">
    <property type="entry name" value="Nudix"/>
    <property type="match status" value="1"/>
</dbReference>